<evidence type="ECO:0000313" key="2">
    <source>
        <dbReference type="Proteomes" id="UP001233999"/>
    </source>
</evidence>
<dbReference type="EMBL" id="JASPKZ010008657">
    <property type="protein sequence ID" value="KAJ9579141.1"/>
    <property type="molecule type" value="Genomic_DNA"/>
</dbReference>
<keyword evidence="2" id="KW-1185">Reference proteome</keyword>
<feature type="non-terminal residue" evidence="1">
    <location>
        <position position="1"/>
    </location>
</feature>
<protein>
    <submittedName>
        <fullName evidence="1">Uncharacterized protein</fullName>
    </submittedName>
</protein>
<reference evidence="1" key="1">
    <citation type="journal article" date="2023" name="IScience">
        <title>Live-bearing cockroach genome reveals convergent evolutionary mechanisms linked to viviparity in insects and beyond.</title>
        <authorList>
            <person name="Fouks B."/>
            <person name="Harrison M.C."/>
            <person name="Mikhailova A.A."/>
            <person name="Marchal E."/>
            <person name="English S."/>
            <person name="Carruthers M."/>
            <person name="Jennings E.C."/>
            <person name="Chiamaka E.L."/>
            <person name="Frigard R.A."/>
            <person name="Pippel M."/>
            <person name="Attardo G.M."/>
            <person name="Benoit J.B."/>
            <person name="Bornberg-Bauer E."/>
            <person name="Tobe S.S."/>
        </authorList>
    </citation>
    <scope>NUCLEOTIDE SEQUENCE</scope>
    <source>
        <strain evidence="1">Stay&amp;Tobe</strain>
    </source>
</reference>
<evidence type="ECO:0000313" key="1">
    <source>
        <dbReference type="EMBL" id="KAJ9579141.1"/>
    </source>
</evidence>
<accession>A0AAD7ZEQ6</accession>
<feature type="non-terminal residue" evidence="1">
    <location>
        <position position="76"/>
    </location>
</feature>
<dbReference type="Proteomes" id="UP001233999">
    <property type="component" value="Unassembled WGS sequence"/>
</dbReference>
<name>A0AAD7ZEQ6_DIPPU</name>
<comment type="caution">
    <text evidence="1">The sequence shown here is derived from an EMBL/GenBank/DDBJ whole genome shotgun (WGS) entry which is preliminary data.</text>
</comment>
<gene>
    <name evidence="1" type="ORF">L9F63_024757</name>
</gene>
<organism evidence="1 2">
    <name type="scientific">Diploptera punctata</name>
    <name type="common">Pacific beetle cockroach</name>
    <dbReference type="NCBI Taxonomy" id="6984"/>
    <lineage>
        <taxon>Eukaryota</taxon>
        <taxon>Metazoa</taxon>
        <taxon>Ecdysozoa</taxon>
        <taxon>Arthropoda</taxon>
        <taxon>Hexapoda</taxon>
        <taxon>Insecta</taxon>
        <taxon>Pterygota</taxon>
        <taxon>Neoptera</taxon>
        <taxon>Polyneoptera</taxon>
        <taxon>Dictyoptera</taxon>
        <taxon>Blattodea</taxon>
        <taxon>Blaberoidea</taxon>
        <taxon>Blaberidae</taxon>
        <taxon>Diplopterinae</taxon>
        <taxon>Diploptera</taxon>
    </lineage>
</organism>
<dbReference type="AlphaFoldDB" id="A0AAD7ZEQ6"/>
<reference evidence="1" key="2">
    <citation type="submission" date="2023-05" db="EMBL/GenBank/DDBJ databases">
        <authorList>
            <person name="Fouks B."/>
        </authorList>
    </citation>
    <scope>NUCLEOTIDE SEQUENCE</scope>
    <source>
        <strain evidence="1">Stay&amp;Tobe</strain>
        <tissue evidence="1">Testes</tissue>
    </source>
</reference>
<proteinExistence type="predicted"/>
<sequence>NRTRDIANYDVLRGNGTRDADIAGQVESLLAVHITRCKLSSCLTSNPSESALLVRHYNFLNYPKIYPGGCGDFFYK</sequence>